<feature type="domain" description="Cytochrome c oxidase subunit IV bacterial aa3 type" evidence="2">
    <location>
        <begin position="12"/>
        <end position="41"/>
    </location>
</feature>
<dbReference type="RefSeq" id="WP_167300242.1">
    <property type="nucleotide sequence ID" value="NZ_CP170557.1"/>
</dbReference>
<keyword evidence="1" id="KW-1133">Transmembrane helix</keyword>
<keyword evidence="1" id="KW-0472">Membrane</keyword>
<sequence length="46" mass="5040">MVDTVDSAEQLKAHEQTWNGFKAMMFWGTIGVALIAALVVFLISAK</sequence>
<name>A0A7X5ZW81_9SPHN</name>
<comment type="caution">
    <text evidence="3">The sequence shown here is derived from an EMBL/GenBank/DDBJ whole genome shotgun (WGS) entry which is preliminary data.</text>
</comment>
<organism evidence="3 4">
    <name type="scientific">Sphingomonas leidyi</name>
    <dbReference type="NCBI Taxonomy" id="68569"/>
    <lineage>
        <taxon>Bacteria</taxon>
        <taxon>Pseudomonadati</taxon>
        <taxon>Pseudomonadota</taxon>
        <taxon>Alphaproteobacteria</taxon>
        <taxon>Sphingomonadales</taxon>
        <taxon>Sphingomonadaceae</taxon>
        <taxon>Sphingomonas</taxon>
    </lineage>
</organism>
<dbReference type="Pfam" id="PF07835">
    <property type="entry name" value="COX4_pro_2"/>
    <property type="match status" value="1"/>
</dbReference>
<dbReference type="AlphaFoldDB" id="A0A7X5ZW81"/>
<evidence type="ECO:0000313" key="3">
    <source>
        <dbReference type="EMBL" id="NIJ65937.1"/>
    </source>
</evidence>
<evidence type="ECO:0000256" key="1">
    <source>
        <dbReference type="SAM" id="Phobius"/>
    </source>
</evidence>
<accession>A0A7X5ZW81</accession>
<keyword evidence="1" id="KW-0812">Transmembrane</keyword>
<dbReference type="SUPFAM" id="SSF81469">
    <property type="entry name" value="Bacterial aa3 type cytochrome c oxidase subunit IV"/>
    <property type="match status" value="1"/>
</dbReference>
<evidence type="ECO:0000313" key="4">
    <source>
        <dbReference type="Proteomes" id="UP000564677"/>
    </source>
</evidence>
<dbReference type="Proteomes" id="UP000564677">
    <property type="component" value="Unassembled WGS sequence"/>
</dbReference>
<dbReference type="Gene3D" id="1.20.5.160">
    <property type="entry name" value="Bacterial aa3 type cytochrome c oxidase subunit IV"/>
    <property type="match status" value="1"/>
</dbReference>
<keyword evidence="4" id="KW-1185">Reference proteome</keyword>
<evidence type="ECO:0000259" key="2">
    <source>
        <dbReference type="Pfam" id="PF07835"/>
    </source>
</evidence>
<feature type="transmembrane region" description="Helical" evidence="1">
    <location>
        <begin position="24"/>
        <end position="45"/>
    </location>
</feature>
<gene>
    <name evidence="3" type="ORF">FHR20_002899</name>
</gene>
<proteinExistence type="predicted"/>
<dbReference type="InterPro" id="IPR012422">
    <property type="entry name" value="Cyt_c_oxidase_su4_bac-aa3"/>
</dbReference>
<dbReference type="EMBL" id="JAASQV010000002">
    <property type="protein sequence ID" value="NIJ65937.1"/>
    <property type="molecule type" value="Genomic_DNA"/>
</dbReference>
<protein>
    <submittedName>
        <fullName evidence="3">Heme/copper-type cytochrome/quinol oxidase subunit 2</fullName>
    </submittedName>
</protein>
<dbReference type="InterPro" id="IPR036596">
    <property type="entry name" value="Cyt-C_aa3_sf"/>
</dbReference>
<reference evidence="3 4" key="1">
    <citation type="submission" date="2020-03" db="EMBL/GenBank/DDBJ databases">
        <title>Genomic Encyclopedia of Type Strains, Phase IV (KMG-IV): sequencing the most valuable type-strain genomes for metagenomic binning, comparative biology and taxonomic classification.</title>
        <authorList>
            <person name="Goeker M."/>
        </authorList>
    </citation>
    <scope>NUCLEOTIDE SEQUENCE [LARGE SCALE GENOMIC DNA]</scope>
    <source>
        <strain evidence="3 4">DSM 4733</strain>
    </source>
</reference>